<evidence type="ECO:0000313" key="3">
    <source>
        <dbReference type="EMBL" id="QDS99213.1"/>
    </source>
</evidence>
<keyword evidence="1" id="KW-0863">Zinc-finger</keyword>
<organism evidence="3 4">
    <name type="scientific">Adhaeretor mobilis</name>
    <dbReference type="NCBI Taxonomy" id="1930276"/>
    <lineage>
        <taxon>Bacteria</taxon>
        <taxon>Pseudomonadati</taxon>
        <taxon>Planctomycetota</taxon>
        <taxon>Planctomycetia</taxon>
        <taxon>Pirellulales</taxon>
        <taxon>Lacipirellulaceae</taxon>
        <taxon>Adhaeretor</taxon>
    </lineage>
</organism>
<evidence type="ECO:0000256" key="1">
    <source>
        <dbReference type="PROSITE-ProRule" id="PRU00325"/>
    </source>
</evidence>
<feature type="domain" description="SWIM-type" evidence="2">
    <location>
        <begin position="55"/>
        <end position="91"/>
    </location>
</feature>
<keyword evidence="1" id="KW-0479">Metal-binding</keyword>
<dbReference type="RefSeq" id="WP_246117716.1">
    <property type="nucleotide sequence ID" value="NZ_CP036263.1"/>
</dbReference>
<evidence type="ECO:0000313" key="4">
    <source>
        <dbReference type="Proteomes" id="UP000319852"/>
    </source>
</evidence>
<dbReference type="InterPro" id="IPR007527">
    <property type="entry name" value="Znf_SWIM"/>
</dbReference>
<dbReference type="Proteomes" id="UP000319852">
    <property type="component" value="Chromosome"/>
</dbReference>
<keyword evidence="1" id="KW-0862">Zinc</keyword>
<reference evidence="3 4" key="1">
    <citation type="submission" date="2019-02" db="EMBL/GenBank/DDBJ databases">
        <title>Deep-cultivation of Planctomycetes and their phenomic and genomic characterization uncovers novel biology.</title>
        <authorList>
            <person name="Wiegand S."/>
            <person name="Jogler M."/>
            <person name="Boedeker C."/>
            <person name="Pinto D."/>
            <person name="Vollmers J."/>
            <person name="Rivas-Marin E."/>
            <person name="Kohn T."/>
            <person name="Peeters S.H."/>
            <person name="Heuer A."/>
            <person name="Rast P."/>
            <person name="Oberbeckmann S."/>
            <person name="Bunk B."/>
            <person name="Jeske O."/>
            <person name="Meyerdierks A."/>
            <person name="Storesund J.E."/>
            <person name="Kallscheuer N."/>
            <person name="Luecker S."/>
            <person name="Lage O.M."/>
            <person name="Pohl T."/>
            <person name="Merkel B.J."/>
            <person name="Hornburger P."/>
            <person name="Mueller R.-W."/>
            <person name="Bruemmer F."/>
            <person name="Labrenz M."/>
            <person name="Spormann A.M."/>
            <person name="Op den Camp H."/>
            <person name="Overmann J."/>
            <person name="Amann R."/>
            <person name="Jetten M.S.M."/>
            <person name="Mascher T."/>
            <person name="Medema M.H."/>
            <person name="Devos D.P."/>
            <person name="Kaster A.-K."/>
            <person name="Ovreas L."/>
            <person name="Rohde M."/>
            <person name="Galperin M.Y."/>
            <person name="Jogler C."/>
        </authorList>
    </citation>
    <scope>NUCLEOTIDE SEQUENCE [LARGE SCALE GENOMIC DNA]</scope>
    <source>
        <strain evidence="3 4">HG15A2</strain>
    </source>
</reference>
<proteinExistence type="predicted"/>
<name>A0A517MWF6_9BACT</name>
<dbReference type="AlphaFoldDB" id="A0A517MWF6"/>
<accession>A0A517MWF6</accession>
<dbReference type="PROSITE" id="PS50966">
    <property type="entry name" value="ZF_SWIM"/>
    <property type="match status" value="1"/>
</dbReference>
<gene>
    <name evidence="3" type="ORF">HG15A2_25050</name>
</gene>
<evidence type="ECO:0000259" key="2">
    <source>
        <dbReference type="PROSITE" id="PS50966"/>
    </source>
</evidence>
<dbReference type="Pfam" id="PF04434">
    <property type="entry name" value="SWIM"/>
    <property type="match status" value="1"/>
</dbReference>
<dbReference type="EMBL" id="CP036263">
    <property type="protein sequence ID" value="QDS99213.1"/>
    <property type="molecule type" value="Genomic_DNA"/>
</dbReference>
<sequence>MIEINEDFIDGEAPNSNAIKNGRGLLVKGKFVELHKSKDDTLIFGECSGSGQSNYVCSCDFLDPAKPVYRCSCPSRQFPCKHCLGLMYAYADGKKFKAAGIPEDIAEKRAKAQQRVQKRQEQATKPKKINKAALKKKIAAKLKGLDLLEQLTHDLVRAGMGNMNAKLARQIEDQAKQLGNAYLPGAQSALHNYTKLFVEDDWYFDAEISAKNRERVYSEAMAQLTQLNALVKQGRKYLSERLADAELAPEIDTPIAEWLGHAWQLSELKTAGLVESNVELIQLAFNSYDDVARREFVDTGVWMNLATGVIQLTQTFRPYKAVKYIKSEDSFFQVRQVPELCRYPGKVNPRVRWDAATTRQIDGKDLQAIRCHGQRTFAALVKQIKGDLKSPLANKRPIAALSYSQIATVGNKLVVEDTQGDRIAFTESGLSEEPPSCHLLWLLPKEMHKDQTLIARFHHDLDSHTLKVKPLSIITKSQIYRLTL</sequence>
<protein>
    <recommendedName>
        <fullName evidence="2">SWIM-type domain-containing protein</fullName>
    </recommendedName>
</protein>
<keyword evidence="4" id="KW-1185">Reference proteome</keyword>
<dbReference type="GO" id="GO:0008270">
    <property type="term" value="F:zinc ion binding"/>
    <property type="evidence" value="ECO:0007669"/>
    <property type="project" value="UniProtKB-KW"/>
</dbReference>
<dbReference type="KEGG" id="amob:HG15A2_25050"/>